<gene>
    <name evidence="3" type="ORF">SELMODRAFT_427424</name>
</gene>
<evidence type="ECO:0000313" key="4">
    <source>
        <dbReference type="Proteomes" id="UP000001514"/>
    </source>
</evidence>
<feature type="coiled-coil region" evidence="1">
    <location>
        <begin position="843"/>
        <end position="884"/>
    </location>
</feature>
<reference evidence="3 4" key="1">
    <citation type="journal article" date="2011" name="Science">
        <title>The Selaginella genome identifies genetic changes associated with the evolution of vascular plants.</title>
        <authorList>
            <person name="Banks J.A."/>
            <person name="Nishiyama T."/>
            <person name="Hasebe M."/>
            <person name="Bowman J.L."/>
            <person name="Gribskov M."/>
            <person name="dePamphilis C."/>
            <person name="Albert V.A."/>
            <person name="Aono N."/>
            <person name="Aoyama T."/>
            <person name="Ambrose B.A."/>
            <person name="Ashton N.W."/>
            <person name="Axtell M.J."/>
            <person name="Barker E."/>
            <person name="Barker M.S."/>
            <person name="Bennetzen J.L."/>
            <person name="Bonawitz N.D."/>
            <person name="Chapple C."/>
            <person name="Cheng C."/>
            <person name="Correa L.G."/>
            <person name="Dacre M."/>
            <person name="DeBarry J."/>
            <person name="Dreyer I."/>
            <person name="Elias M."/>
            <person name="Engstrom E.M."/>
            <person name="Estelle M."/>
            <person name="Feng L."/>
            <person name="Finet C."/>
            <person name="Floyd S.K."/>
            <person name="Frommer W.B."/>
            <person name="Fujita T."/>
            <person name="Gramzow L."/>
            <person name="Gutensohn M."/>
            <person name="Harholt J."/>
            <person name="Hattori M."/>
            <person name="Heyl A."/>
            <person name="Hirai T."/>
            <person name="Hiwatashi Y."/>
            <person name="Ishikawa M."/>
            <person name="Iwata M."/>
            <person name="Karol K.G."/>
            <person name="Koehler B."/>
            <person name="Kolukisaoglu U."/>
            <person name="Kubo M."/>
            <person name="Kurata T."/>
            <person name="Lalonde S."/>
            <person name="Li K."/>
            <person name="Li Y."/>
            <person name="Litt A."/>
            <person name="Lyons E."/>
            <person name="Manning G."/>
            <person name="Maruyama T."/>
            <person name="Michael T.P."/>
            <person name="Mikami K."/>
            <person name="Miyazaki S."/>
            <person name="Morinaga S."/>
            <person name="Murata T."/>
            <person name="Mueller-Roeber B."/>
            <person name="Nelson D.R."/>
            <person name="Obara M."/>
            <person name="Oguri Y."/>
            <person name="Olmstead R.G."/>
            <person name="Onodera N."/>
            <person name="Petersen B.L."/>
            <person name="Pils B."/>
            <person name="Prigge M."/>
            <person name="Rensing S.A."/>
            <person name="Riano-Pachon D.M."/>
            <person name="Roberts A.W."/>
            <person name="Sato Y."/>
            <person name="Scheller H.V."/>
            <person name="Schulz B."/>
            <person name="Schulz C."/>
            <person name="Shakirov E.V."/>
            <person name="Shibagaki N."/>
            <person name="Shinohara N."/>
            <person name="Shippen D.E."/>
            <person name="Soerensen I."/>
            <person name="Sotooka R."/>
            <person name="Sugimoto N."/>
            <person name="Sugita M."/>
            <person name="Sumikawa N."/>
            <person name="Tanurdzic M."/>
            <person name="Theissen G."/>
            <person name="Ulvskov P."/>
            <person name="Wakazuki S."/>
            <person name="Weng J.K."/>
            <person name="Willats W.W."/>
            <person name="Wipf D."/>
            <person name="Wolf P.G."/>
            <person name="Yang L."/>
            <person name="Zimmer A.D."/>
            <person name="Zhu Q."/>
            <person name="Mitros T."/>
            <person name="Hellsten U."/>
            <person name="Loque D."/>
            <person name="Otillar R."/>
            <person name="Salamov A."/>
            <person name="Schmutz J."/>
            <person name="Shapiro H."/>
            <person name="Lindquist E."/>
            <person name="Lucas S."/>
            <person name="Rokhsar D."/>
            <person name="Grigoriev I.V."/>
        </authorList>
    </citation>
    <scope>NUCLEOTIDE SEQUENCE [LARGE SCALE GENOMIC DNA]</scope>
</reference>
<name>D8SZJ5_SELML</name>
<keyword evidence="1" id="KW-0175">Coiled coil</keyword>
<feature type="region of interest" description="Disordered" evidence="2">
    <location>
        <begin position="99"/>
        <end position="127"/>
    </location>
</feature>
<dbReference type="EMBL" id="GL377655">
    <property type="protein sequence ID" value="EFJ10228.1"/>
    <property type="molecule type" value="Genomic_DNA"/>
</dbReference>
<feature type="coiled-coil region" evidence="1">
    <location>
        <begin position="342"/>
        <end position="390"/>
    </location>
</feature>
<dbReference type="PANTHER" id="PTHR21580:SF59">
    <property type="entry name" value="DUF4005 DOMAIN-CONTAINING PROTEIN"/>
    <property type="match status" value="1"/>
</dbReference>
<organism evidence="4">
    <name type="scientific">Selaginella moellendorffii</name>
    <name type="common">Spikemoss</name>
    <dbReference type="NCBI Taxonomy" id="88036"/>
    <lineage>
        <taxon>Eukaryota</taxon>
        <taxon>Viridiplantae</taxon>
        <taxon>Streptophyta</taxon>
        <taxon>Embryophyta</taxon>
        <taxon>Tracheophyta</taxon>
        <taxon>Lycopodiopsida</taxon>
        <taxon>Selaginellales</taxon>
        <taxon>Selaginellaceae</taxon>
        <taxon>Selaginella</taxon>
    </lineage>
</organism>
<feature type="region of interest" description="Disordered" evidence="2">
    <location>
        <begin position="1513"/>
        <end position="1533"/>
    </location>
</feature>
<dbReference type="InParanoid" id="D8SZJ5"/>
<sequence>MGRKNKDNKNPGPGAYYPDVKPVTPASPAYSISCKPPPPHNDEDNPGPGAYTVEHGNKRFGPAFTIPGRHPSSHEKDEKALMPGPGAYRADCEIIHPRDPAYSMQGRRSSYPKEVLPGPGAYGAGASESGPSFTILAKRESPMSTSAETPGPGAYNAGERPKSSAISFAGKYGRRLEDDSPGPGAYPAASTLTGPSFSMARKRPPREVIETPGPGQYAADAALAYLQHKEPAFSIAGRGRRQVEISGPGPGAYSPVESYWGGPAYSFTSRKLNRPMRESPGPGEYKASTKKIAESSPAFSIGIKYSSKNFESGPGPGTYNSKSSLGGPAFTLSGRDAVESGTSNQEKEVEVLQAELRALQLRASDSELAILTLRSQLAQKTEQLSFLTDEKVVSEEALEASQRECSQLTSLIKARNCMELDANIGDLTSALATRTEERDSAISCENKELHIRVASEVKLQEKCKTLEYESLNQLDYSYMGITGVNFKPFRQNIPSCEIMLRIVGKLETTMADYQLLESHLIKTEGDLRRLTEESEVKSTETLHLQTLMESLGKERDRIDTEFHIQMDSFLQLKEENKRLVADALHMSKDLHKTEQALQEEGMHVHQAESKIASLKEELAIEEGSRHVFEERCAAKTAELHVVKEDLTRMTCDIQTVKSELKQLIIERDNLSEDVRNLEAKLRFSEQVIFSKEREEEELMVSYQKLCDDYQKVKLAAIEMDTEDMERESERLSRSMSHQTTLLEDCQKEKLALQAQATTEMEQKYEHATRDMGGLEAQNHILTDVLEERAQEIEAISARYRLEQEHVREVEKLLSCVRAHEHQRELESKVGIVDKKFMCLTSWMQENETKNILMRERLVSLEEQVQMLRATRDSQNKEIMRLQARLHIHDQLPRKDTYSSILVHSVCPSDVAKEHEDHNATLTADLSKTSVIYKDCLERLHQTESQCAQQKRDYDNILELLAKVDEERTQLQKKCSELLARDKKAPPMQPKSPLSALRSPEPSGTPTLKSTLACRFSFPHYCEDDLCVWHPSILDVEPEEKNSRVDTKIQQWIARLSKAFHLKVTANLSKIKPLSVCIQQEDLLKKIKELELQLAHEKRHSQIVGKKMIDERQVAERILKERQEFWEKKLKDLQKEKYALSIRLQLFKEVGAETPRKRITRGDDVVVLTGEELKRLKQELWEQESLIKGYQLENQRAVDRMKDFQLEAKEKHKLMADENAALASQLANMQLSVCQSTGLSMEGSMKSINGLEGHARELKLRLENEKLLQLVYDLEQTIAELTSNKKQREREEEQAANYQQLLFEKKELEKQLKSQAATITELEMKILVDQTKLRLETPQTAPPHNPLASENGQAPSRKIKKVTQQVADIRSFYLKKIKDLAQKLEKANDVKPKKLDELLPYEDLSSQSKNVRNMKDHIKKLNTTIAFQTNTIKTLNNKVLQLESAKATTCDNQKEPDNKSLEPSLHKGGEVLCNQIENLLVHDEETQRMKERNNELEERVKALTEELSELQFQRLKGQDSRHGVKLARNPAPLA</sequence>
<dbReference type="InterPro" id="IPR010736">
    <property type="entry name" value="SHIPPO-rpt"/>
</dbReference>
<protein>
    <submittedName>
        <fullName evidence="3">Uncharacterized protein</fullName>
    </submittedName>
</protein>
<feature type="coiled-coil region" evidence="1">
    <location>
        <begin position="1079"/>
        <end position="1135"/>
    </location>
</feature>
<dbReference type="Pfam" id="PF07004">
    <property type="entry name" value="SHIPPO-rpt"/>
    <property type="match status" value="8"/>
</dbReference>
<dbReference type="PANTHER" id="PTHR21580">
    <property type="entry name" value="SHIPPO-1-RELATED"/>
    <property type="match status" value="1"/>
</dbReference>
<feature type="coiled-coil region" evidence="1">
    <location>
        <begin position="653"/>
        <end position="687"/>
    </location>
</feature>
<evidence type="ECO:0000256" key="2">
    <source>
        <dbReference type="SAM" id="MobiDB-lite"/>
    </source>
</evidence>
<feature type="coiled-coil region" evidence="1">
    <location>
        <begin position="1478"/>
        <end position="1512"/>
    </location>
</feature>
<feature type="region of interest" description="Disordered" evidence="2">
    <location>
        <begin position="1"/>
        <end position="85"/>
    </location>
</feature>
<dbReference type="Proteomes" id="UP000001514">
    <property type="component" value="Unassembled WGS sequence"/>
</dbReference>
<feature type="region of interest" description="Disordered" evidence="2">
    <location>
        <begin position="1336"/>
        <end position="1357"/>
    </location>
</feature>
<dbReference type="Gramene" id="EFJ10228">
    <property type="protein sequence ID" value="EFJ10228"/>
    <property type="gene ID" value="SELMODRAFT_427424"/>
</dbReference>
<dbReference type="KEGG" id="smo:SELMODRAFT_427424"/>
<evidence type="ECO:0000256" key="1">
    <source>
        <dbReference type="SAM" id="Coils"/>
    </source>
</evidence>
<dbReference type="HOGENOM" id="CLU_247169_0_0_1"/>
<feature type="region of interest" description="Disordered" evidence="2">
    <location>
        <begin position="140"/>
        <end position="200"/>
    </location>
</feature>
<feature type="region of interest" description="Disordered" evidence="2">
    <location>
        <begin position="979"/>
        <end position="1003"/>
    </location>
</feature>
<dbReference type="InterPro" id="IPR051291">
    <property type="entry name" value="CIMAP"/>
</dbReference>
<keyword evidence="4" id="KW-1185">Reference proteome</keyword>
<proteinExistence type="predicted"/>
<evidence type="ECO:0000313" key="3">
    <source>
        <dbReference type="EMBL" id="EFJ10228.1"/>
    </source>
</evidence>
<dbReference type="eggNOG" id="ENOG502QZ40">
    <property type="taxonomic scope" value="Eukaryota"/>
</dbReference>
<feature type="coiled-coil region" evidence="1">
    <location>
        <begin position="597"/>
        <end position="624"/>
    </location>
</feature>
<feature type="region of interest" description="Disordered" evidence="2">
    <location>
        <begin position="310"/>
        <end position="332"/>
    </location>
</feature>
<feature type="coiled-coil region" evidence="1">
    <location>
        <begin position="1172"/>
        <end position="1206"/>
    </location>
</feature>
<feature type="coiled-coil region" evidence="1">
    <location>
        <begin position="1263"/>
        <end position="1324"/>
    </location>
</feature>
<accession>D8SZJ5</accession>